<sequence length="539" mass="59197">MKSLTTASAITFRCLVLMATLIPSVGHPQAQPSAFGIEWLLDCPQPALERLDPEVIERTQCGIVTAPLDHAAPERGSISFDITRVGAKQPLSRQGALFANPGGPGLDAGGAFAVHLATVWKHYARQPDWGDTYRELADTYDVVEVTPRGLGSLPGSRLECQSERKIVPQGDVSEDRSEANLAAVRHNARLIAQACASHPLTPYITTEQTARDLEFVRKQLGELRFNYLGNAYGTWLGAWYGGLFPAHVGRMVLDSNLNWTSTFEHASFIVASEKEKIFDRFVATPAALYPGLYQLGDSPVAVRRVFMELLPSVRTALRSNNRYYSDPAGLMGAHVLSRWLREAPDSDDLTLEARARAYLFSPDAEIEQRAKAMFSLLLQRVREPLQANVPKPGPLRMSAADSVKTAILCNDSVYSSEEQWQQKESESLAKHPVAGSALEARQCTTWPRKTAAPLPHKALAQLDSLLMVQAEFDDHAPSTGAAWAFERTFPASRVQLKDAYVHGVSFSGVSACVNRWVGDYLMHGTKPPRSTVCTDATLQ</sequence>
<dbReference type="Gene3D" id="3.40.50.1820">
    <property type="entry name" value="alpha/beta hydrolase"/>
    <property type="match status" value="1"/>
</dbReference>
<dbReference type="InterPro" id="IPR029058">
    <property type="entry name" value="AB_hydrolase_fold"/>
</dbReference>
<dbReference type="RefSeq" id="WP_150055585.1">
    <property type="nucleotide sequence ID" value="NZ_VWXT01000605.1"/>
</dbReference>
<evidence type="ECO:0000313" key="7">
    <source>
        <dbReference type="EMBL" id="KAA6169838.1"/>
    </source>
</evidence>
<feature type="domain" description="AB hydrolase-1" evidence="5">
    <location>
        <begin position="204"/>
        <end position="283"/>
    </location>
</feature>
<dbReference type="InterPro" id="IPR051601">
    <property type="entry name" value="Serine_prot/Carboxylest_S33"/>
</dbReference>
<feature type="chain" id="PRO_5024422866" evidence="4">
    <location>
        <begin position="31"/>
        <end position="539"/>
    </location>
</feature>
<comment type="caution">
    <text evidence="7">The sequence shown here is derived from an EMBL/GenBank/DDBJ whole genome shotgun (WGS) entry which is preliminary data.</text>
</comment>
<dbReference type="Proteomes" id="UP000323909">
    <property type="component" value="Unassembled WGS sequence"/>
</dbReference>
<comment type="similarity">
    <text evidence="1">Belongs to the peptidase S33 family.</text>
</comment>
<name>A0A5M8EAJ5_PSEVE</name>
<accession>A0A5M8EAJ5</accession>
<evidence type="ECO:0000313" key="8">
    <source>
        <dbReference type="Proteomes" id="UP000323909"/>
    </source>
</evidence>
<dbReference type="PANTHER" id="PTHR43248:SF29">
    <property type="entry name" value="TRIPEPTIDYL AMINOPEPTIDASE"/>
    <property type="match status" value="1"/>
</dbReference>
<evidence type="ECO:0000259" key="6">
    <source>
        <dbReference type="Pfam" id="PF08386"/>
    </source>
</evidence>
<dbReference type="InterPro" id="IPR000073">
    <property type="entry name" value="AB_hydrolase_1"/>
</dbReference>
<dbReference type="Pfam" id="PF08386">
    <property type="entry name" value="Abhydrolase_4"/>
    <property type="match status" value="1"/>
</dbReference>
<feature type="domain" description="Peptidase S33 tripeptidyl aminopeptidase-like C-terminal" evidence="6">
    <location>
        <begin position="433"/>
        <end position="533"/>
    </location>
</feature>
<dbReference type="AlphaFoldDB" id="A0A5M8EAJ5"/>
<dbReference type="PANTHER" id="PTHR43248">
    <property type="entry name" value="2-SUCCINYL-6-HYDROXY-2,4-CYCLOHEXADIENE-1-CARBOXYLATE SYNTHASE"/>
    <property type="match status" value="1"/>
</dbReference>
<protein>
    <submittedName>
        <fullName evidence="7">Alpha/beta hydrolase</fullName>
    </submittedName>
</protein>
<dbReference type="GO" id="GO:0016787">
    <property type="term" value="F:hydrolase activity"/>
    <property type="evidence" value="ECO:0007669"/>
    <property type="project" value="UniProtKB-KW"/>
</dbReference>
<evidence type="ECO:0000256" key="4">
    <source>
        <dbReference type="SAM" id="SignalP"/>
    </source>
</evidence>
<dbReference type="Pfam" id="PF00561">
    <property type="entry name" value="Abhydrolase_1"/>
    <property type="match status" value="1"/>
</dbReference>
<gene>
    <name evidence="7" type="ORF">F3K53_28875</name>
</gene>
<dbReference type="SUPFAM" id="SSF53474">
    <property type="entry name" value="alpha/beta-Hydrolases"/>
    <property type="match status" value="1"/>
</dbReference>
<feature type="signal peptide" evidence="4">
    <location>
        <begin position="1"/>
        <end position="30"/>
    </location>
</feature>
<proteinExistence type="inferred from homology"/>
<reference evidence="7 8" key="1">
    <citation type="submission" date="2019-09" db="EMBL/GenBank/DDBJ databases">
        <title>Genomic sequencing of 4 copper resistant soil isolates.</title>
        <authorList>
            <person name="Havryliuk O."/>
        </authorList>
    </citation>
    <scope>NUCLEOTIDE SEQUENCE [LARGE SCALE GENOMIC DNA]</scope>
    <source>
        <strain evidence="7 8">UKR4</strain>
    </source>
</reference>
<organism evidence="7 8">
    <name type="scientific">Pseudomonas veronii</name>
    <dbReference type="NCBI Taxonomy" id="76761"/>
    <lineage>
        <taxon>Bacteria</taxon>
        <taxon>Pseudomonadati</taxon>
        <taxon>Pseudomonadota</taxon>
        <taxon>Gammaproteobacteria</taxon>
        <taxon>Pseudomonadales</taxon>
        <taxon>Pseudomonadaceae</taxon>
        <taxon>Pseudomonas</taxon>
    </lineage>
</organism>
<dbReference type="InterPro" id="IPR013595">
    <property type="entry name" value="Pept_S33_TAP-like_C"/>
</dbReference>
<evidence type="ECO:0000256" key="1">
    <source>
        <dbReference type="ARBA" id="ARBA00010088"/>
    </source>
</evidence>
<keyword evidence="2 4" id="KW-0732">Signal</keyword>
<keyword evidence="3 7" id="KW-0378">Hydrolase</keyword>
<evidence type="ECO:0000259" key="5">
    <source>
        <dbReference type="Pfam" id="PF00561"/>
    </source>
</evidence>
<evidence type="ECO:0000256" key="2">
    <source>
        <dbReference type="ARBA" id="ARBA00022729"/>
    </source>
</evidence>
<evidence type="ECO:0000256" key="3">
    <source>
        <dbReference type="ARBA" id="ARBA00022801"/>
    </source>
</evidence>
<dbReference type="EMBL" id="VWXT01000605">
    <property type="protein sequence ID" value="KAA6169838.1"/>
    <property type="molecule type" value="Genomic_DNA"/>
</dbReference>